<feature type="transmembrane region" description="Helical" evidence="1">
    <location>
        <begin position="356"/>
        <end position="375"/>
    </location>
</feature>
<evidence type="ECO:0000313" key="2">
    <source>
        <dbReference type="EMBL" id="MCL3788175.1"/>
    </source>
</evidence>
<evidence type="ECO:0000313" key="3">
    <source>
        <dbReference type="Proteomes" id="UP001056693"/>
    </source>
</evidence>
<feature type="transmembrane region" description="Helical" evidence="1">
    <location>
        <begin position="241"/>
        <end position="259"/>
    </location>
</feature>
<reference evidence="2 3" key="1">
    <citation type="submission" date="2019-03" db="EMBL/GenBank/DDBJ databases">
        <authorList>
            <person name="Molinero N."/>
            <person name="Sanchez B."/>
            <person name="Walker A."/>
            <person name="Duncan S."/>
            <person name="Delgado S."/>
            <person name="Margolles A."/>
        </authorList>
    </citation>
    <scope>NUCLEOTIDE SEQUENCE [LARGE SCALE GENOMIC DNA]</scope>
    <source>
        <strain evidence="2 3">IPLA60002</strain>
    </source>
</reference>
<keyword evidence="1" id="KW-1133">Transmembrane helix</keyword>
<keyword evidence="3" id="KW-1185">Reference proteome</keyword>
<evidence type="ECO:0008006" key="4">
    <source>
        <dbReference type="Google" id="ProtNLM"/>
    </source>
</evidence>
<proteinExistence type="predicted"/>
<feature type="transmembrane region" description="Helical" evidence="1">
    <location>
        <begin position="408"/>
        <end position="432"/>
    </location>
</feature>
<organism evidence="2 3">
    <name type="scientific">Ruminococcus bromii</name>
    <dbReference type="NCBI Taxonomy" id="40518"/>
    <lineage>
        <taxon>Bacteria</taxon>
        <taxon>Bacillati</taxon>
        <taxon>Bacillota</taxon>
        <taxon>Clostridia</taxon>
        <taxon>Eubacteriales</taxon>
        <taxon>Oscillospiraceae</taxon>
        <taxon>Ruminococcus</taxon>
    </lineage>
</organism>
<feature type="transmembrane region" description="Helical" evidence="1">
    <location>
        <begin position="280"/>
        <end position="301"/>
    </location>
</feature>
<sequence length="478" mass="52673">MKKRINKKTNRKIIGIVFIVITLLSISSISAFAVSTSWGLVLDRVDTSYFHSFVDKSDWSEVRKRCYNNAYDLSSKFNGYLVNTNPEQNIVNQLNYIRANGDQVLAANYGSEWNNLYSEISNLIDDVDQICGGGSNIPVVNGKEVTTEVYQNMISNITDKYNELYQLTTKIYSSYTSAKFTASDTVEILGKNGYEIFTTLWNELGVLIKAIGTGSTSTSYLFGVSWTSDNIKDIANTVSPIIKAFAYGLAGVLFGINVSRSALQFELMEAKGLFKIFARVLLIKVWIDLSINICIYVLAIVNSLTSQVINTFTYSQTIFDAYNASSNQSVVDNDAFGGIGAIINLITSFSHSLPELILEGAVIFCILSVVIKLIARGFEITALVTISPLFFSTLIGEETRPYFKKFMAAFLSTCCYLLFVAAVYAVGTVWISDSLTSASTAQGVLSWFGKNFATALILIACCHIVRKPPKVLTDLVSV</sequence>
<feature type="transmembrane region" description="Helical" evidence="1">
    <location>
        <begin position="444"/>
        <end position="465"/>
    </location>
</feature>
<protein>
    <recommendedName>
        <fullName evidence="4">TrbL/VirB6 plasmid conjugal transfer protein</fullName>
    </recommendedName>
</protein>
<gene>
    <name evidence="2" type="ORF">E2N93_09205</name>
</gene>
<dbReference type="EMBL" id="SNUZ01000012">
    <property type="protein sequence ID" value="MCL3788175.1"/>
    <property type="molecule type" value="Genomic_DNA"/>
</dbReference>
<accession>A0ABT0NIV3</accession>
<keyword evidence="1" id="KW-0812">Transmembrane</keyword>
<name>A0ABT0NIV3_9FIRM</name>
<dbReference type="RefSeq" id="WP_249377080.1">
    <property type="nucleotide sequence ID" value="NZ_SNUZ01000012.1"/>
</dbReference>
<comment type="caution">
    <text evidence="2">The sequence shown here is derived from an EMBL/GenBank/DDBJ whole genome shotgun (WGS) entry which is preliminary data.</text>
</comment>
<keyword evidence="1" id="KW-0472">Membrane</keyword>
<evidence type="ECO:0000256" key="1">
    <source>
        <dbReference type="SAM" id="Phobius"/>
    </source>
</evidence>
<dbReference type="Proteomes" id="UP001056693">
    <property type="component" value="Unassembled WGS sequence"/>
</dbReference>